<organism evidence="5 6">
    <name type="scientific">Pontivivens nitratireducens</name>
    <dbReference type="NCBI Taxonomy" id="2758038"/>
    <lineage>
        <taxon>Bacteria</taxon>
        <taxon>Pseudomonadati</taxon>
        <taxon>Pseudomonadota</taxon>
        <taxon>Alphaproteobacteria</taxon>
        <taxon>Rhodobacterales</taxon>
        <taxon>Paracoccaceae</taxon>
        <taxon>Pontivivens</taxon>
    </lineage>
</organism>
<reference evidence="5 6" key="1">
    <citation type="submission" date="2020-03" db="EMBL/GenBank/DDBJ databases">
        <title>Complete genome sequence of Monaibacterium sp. ALG8 with diverse plasmids.</title>
        <authorList>
            <person name="Sun C."/>
        </authorList>
    </citation>
    <scope>NUCLEOTIDE SEQUENCE [LARGE SCALE GENOMIC DNA]</scope>
    <source>
        <strain evidence="5 6">ALG8</strain>
    </source>
</reference>
<evidence type="ECO:0000256" key="2">
    <source>
        <dbReference type="ARBA" id="ARBA00006171"/>
    </source>
</evidence>
<dbReference type="RefSeq" id="WP_166190770.1">
    <property type="nucleotide sequence ID" value="NZ_CP049811.1"/>
</dbReference>
<keyword evidence="3" id="KW-0479">Metal-binding</keyword>
<dbReference type="SUPFAM" id="SSF56784">
    <property type="entry name" value="HAD-like"/>
    <property type="match status" value="1"/>
</dbReference>
<dbReference type="CDD" id="cd07526">
    <property type="entry name" value="HAD_BPGM_like"/>
    <property type="match status" value="1"/>
</dbReference>
<dbReference type="GO" id="GO:0046872">
    <property type="term" value="F:metal ion binding"/>
    <property type="evidence" value="ECO:0007669"/>
    <property type="project" value="UniProtKB-KW"/>
</dbReference>
<keyword evidence="5" id="KW-0378">Hydrolase</keyword>
<dbReference type="Pfam" id="PF00702">
    <property type="entry name" value="Hydrolase"/>
    <property type="match status" value="1"/>
</dbReference>
<dbReference type="PANTHER" id="PTHR46193:SF10">
    <property type="entry name" value="6-PHOSPHOGLUCONATE PHOSPHATASE"/>
    <property type="match status" value="1"/>
</dbReference>
<gene>
    <name evidence="5" type="ORF">G8E03_08830</name>
</gene>
<name>A0A6G7VLY3_9RHOB</name>
<dbReference type="SFLD" id="SFLDS00003">
    <property type="entry name" value="Haloacid_Dehalogenase"/>
    <property type="match status" value="1"/>
</dbReference>
<dbReference type="InterPro" id="IPR023214">
    <property type="entry name" value="HAD_sf"/>
</dbReference>
<evidence type="ECO:0000256" key="4">
    <source>
        <dbReference type="ARBA" id="ARBA00022842"/>
    </source>
</evidence>
<dbReference type="SFLD" id="SFLDG01129">
    <property type="entry name" value="C1.5:_HAD__Beta-PGM__Phosphata"/>
    <property type="match status" value="1"/>
</dbReference>
<comment type="similarity">
    <text evidence="2">Belongs to the HAD-like hydrolase superfamily. CbbY/CbbZ/Gph/YieH family.</text>
</comment>
<dbReference type="PANTHER" id="PTHR46193">
    <property type="entry name" value="6-PHOSPHOGLUCONATE PHOSPHATASE"/>
    <property type="match status" value="1"/>
</dbReference>
<keyword evidence="4" id="KW-0460">Magnesium</keyword>
<accession>A0A6G7VLY3</accession>
<evidence type="ECO:0000256" key="1">
    <source>
        <dbReference type="ARBA" id="ARBA00001946"/>
    </source>
</evidence>
<proteinExistence type="inferred from homology"/>
<dbReference type="Gene3D" id="1.10.150.240">
    <property type="entry name" value="Putative phosphatase, domain 2"/>
    <property type="match status" value="1"/>
</dbReference>
<dbReference type="AlphaFoldDB" id="A0A6G7VLY3"/>
<keyword evidence="6" id="KW-1185">Reference proteome</keyword>
<evidence type="ECO:0000313" key="5">
    <source>
        <dbReference type="EMBL" id="QIK40858.1"/>
    </source>
</evidence>
<dbReference type="GO" id="GO:0016787">
    <property type="term" value="F:hydrolase activity"/>
    <property type="evidence" value="ECO:0007669"/>
    <property type="project" value="UniProtKB-KW"/>
</dbReference>
<dbReference type="InterPro" id="IPR036412">
    <property type="entry name" value="HAD-like_sf"/>
</dbReference>
<dbReference type="KEGG" id="mon:G8E03_08830"/>
<sequence length="228" mass="24886">MSDIDLIIFDCDGVLIDSEGLSARVLIRVLADLGVDVDMDYFCANFVGRSFPTVARDIRENWHVALPEGFEQSYRDELLDVFERELQPTPGLVGMLDSLQTSCCIATSSSPERVSHSLRIAKLSGRFGADIFTASEVRYGKPAPDLFLHAAGRMGVDPARCLVIEDSIPGVAAALAAQMRVLRYTGGEHLKGRILKHPHTVTTFDNWSDLRLLAPQLTIGGYAHGGQG</sequence>
<evidence type="ECO:0000313" key="6">
    <source>
        <dbReference type="Proteomes" id="UP000500791"/>
    </source>
</evidence>
<dbReference type="Gene3D" id="3.40.50.1000">
    <property type="entry name" value="HAD superfamily/HAD-like"/>
    <property type="match status" value="1"/>
</dbReference>
<dbReference type="NCBIfam" id="TIGR01509">
    <property type="entry name" value="HAD-SF-IA-v3"/>
    <property type="match status" value="1"/>
</dbReference>
<dbReference type="InterPro" id="IPR023198">
    <property type="entry name" value="PGP-like_dom2"/>
</dbReference>
<dbReference type="InterPro" id="IPR006439">
    <property type="entry name" value="HAD-SF_hydro_IA"/>
</dbReference>
<comment type="cofactor">
    <cofactor evidence="1">
        <name>Mg(2+)</name>
        <dbReference type="ChEBI" id="CHEBI:18420"/>
    </cofactor>
</comment>
<dbReference type="InterPro" id="IPR051600">
    <property type="entry name" value="Beta-PGM-like"/>
</dbReference>
<dbReference type="EMBL" id="CP049811">
    <property type="protein sequence ID" value="QIK40858.1"/>
    <property type="molecule type" value="Genomic_DNA"/>
</dbReference>
<protein>
    <submittedName>
        <fullName evidence="5">HAD family hydrolase</fullName>
    </submittedName>
</protein>
<dbReference type="Proteomes" id="UP000500791">
    <property type="component" value="Chromosome"/>
</dbReference>
<evidence type="ECO:0000256" key="3">
    <source>
        <dbReference type="ARBA" id="ARBA00022723"/>
    </source>
</evidence>